<keyword evidence="6" id="KW-0325">Glycoprotein</keyword>
<evidence type="ECO:0000259" key="18">
    <source>
        <dbReference type="PROSITE" id="PS52012"/>
    </source>
</evidence>
<comment type="subcellular location">
    <subcellularLocation>
        <location evidence="2">Membrane</location>
        <topology evidence="2">Lipid-anchor</topology>
        <topology evidence="2">GPI-anchor</topology>
    </subcellularLocation>
    <subcellularLocation>
        <location evidence="1">Membrane</location>
        <topology evidence="1">Multi-pass membrane protein</topology>
    </subcellularLocation>
    <subcellularLocation>
        <location evidence="3">Secreted</location>
    </subcellularLocation>
</comment>
<evidence type="ECO:0000313" key="19">
    <source>
        <dbReference type="EMBL" id="KAF2760398.1"/>
    </source>
</evidence>
<keyword evidence="7 16" id="KW-0812">Transmembrane</keyword>
<dbReference type="RefSeq" id="XP_033602849.1">
    <property type="nucleotide sequence ID" value="XM_033748053.1"/>
</dbReference>
<evidence type="ECO:0000256" key="6">
    <source>
        <dbReference type="ARBA" id="ARBA00022622"/>
    </source>
</evidence>
<reference evidence="19" key="1">
    <citation type="journal article" date="2020" name="Stud. Mycol.">
        <title>101 Dothideomycetes genomes: a test case for predicting lifestyles and emergence of pathogens.</title>
        <authorList>
            <person name="Haridas S."/>
            <person name="Albert R."/>
            <person name="Binder M."/>
            <person name="Bloem J."/>
            <person name="Labutti K."/>
            <person name="Salamov A."/>
            <person name="Andreopoulos B."/>
            <person name="Baker S."/>
            <person name="Barry K."/>
            <person name="Bills G."/>
            <person name="Bluhm B."/>
            <person name="Cannon C."/>
            <person name="Castanera R."/>
            <person name="Culley D."/>
            <person name="Daum C."/>
            <person name="Ezra D."/>
            <person name="Gonzalez J."/>
            <person name="Henrissat B."/>
            <person name="Kuo A."/>
            <person name="Liang C."/>
            <person name="Lipzen A."/>
            <person name="Lutzoni F."/>
            <person name="Magnuson J."/>
            <person name="Mondo S."/>
            <person name="Nolan M."/>
            <person name="Ohm R."/>
            <person name="Pangilinan J."/>
            <person name="Park H.-J."/>
            <person name="Ramirez L."/>
            <person name="Alfaro M."/>
            <person name="Sun H."/>
            <person name="Tritt A."/>
            <person name="Yoshinaga Y."/>
            <person name="Zwiers L.-H."/>
            <person name="Turgeon B."/>
            <person name="Goodwin S."/>
            <person name="Spatafora J."/>
            <person name="Crous P."/>
            <person name="Grigoriev I."/>
        </authorList>
    </citation>
    <scope>NUCLEOTIDE SEQUENCE</scope>
    <source>
        <strain evidence="19">CBS 121739</strain>
    </source>
</reference>
<keyword evidence="6" id="KW-0336">GPI-anchor</keyword>
<feature type="disulfide bond" evidence="14">
    <location>
        <begin position="48"/>
        <end position="81"/>
    </location>
</feature>
<comment type="similarity">
    <text evidence="13">Belongs to the SAT4 family.</text>
</comment>
<keyword evidence="10 16" id="KW-0472">Membrane</keyword>
<dbReference type="GO" id="GO:0005576">
    <property type="term" value="C:extracellular region"/>
    <property type="evidence" value="ECO:0007669"/>
    <property type="project" value="UniProtKB-SubCell"/>
</dbReference>
<evidence type="ECO:0000256" key="13">
    <source>
        <dbReference type="ARBA" id="ARBA00038359"/>
    </source>
</evidence>
<feature type="transmembrane region" description="Helical" evidence="16">
    <location>
        <begin position="122"/>
        <end position="142"/>
    </location>
</feature>
<dbReference type="InterPro" id="IPR052337">
    <property type="entry name" value="SAT4-like"/>
</dbReference>
<feature type="signal peptide" evidence="17">
    <location>
        <begin position="1"/>
        <end position="18"/>
    </location>
</feature>
<keyword evidence="12" id="KW-0449">Lipoprotein</keyword>
<keyword evidence="8 17" id="KW-0732">Signal</keyword>
<feature type="transmembrane region" description="Helical" evidence="16">
    <location>
        <begin position="171"/>
        <end position="189"/>
    </location>
</feature>
<evidence type="ECO:0000256" key="1">
    <source>
        <dbReference type="ARBA" id="ARBA00004141"/>
    </source>
</evidence>
<keyword evidence="5" id="KW-0964">Secreted</keyword>
<evidence type="ECO:0000256" key="5">
    <source>
        <dbReference type="ARBA" id="ARBA00022525"/>
    </source>
</evidence>
<dbReference type="SMART" id="SM00747">
    <property type="entry name" value="CFEM"/>
    <property type="match status" value="1"/>
</dbReference>
<dbReference type="Pfam" id="PF05730">
    <property type="entry name" value="CFEM"/>
    <property type="match status" value="1"/>
</dbReference>
<dbReference type="PANTHER" id="PTHR33048">
    <property type="entry name" value="PTH11-LIKE INTEGRAL MEMBRANE PROTEIN (AFU_ORTHOLOGUE AFUA_5G11245)"/>
    <property type="match status" value="1"/>
</dbReference>
<feature type="chain" id="PRO_5025623108" description="CFEM domain-containing protein" evidence="17">
    <location>
        <begin position="19"/>
        <end position="472"/>
    </location>
</feature>
<keyword evidence="11 14" id="KW-1015">Disulfide bond</keyword>
<dbReference type="OrthoDB" id="2496787at2759"/>
<accession>A0A6A6WC33</accession>
<protein>
    <recommendedName>
        <fullName evidence="18">CFEM domain-containing protein</fullName>
    </recommendedName>
</protein>
<dbReference type="GO" id="GO:0046872">
    <property type="term" value="F:metal ion binding"/>
    <property type="evidence" value="ECO:0007669"/>
    <property type="project" value="UniProtKB-UniRule"/>
</dbReference>
<dbReference type="EMBL" id="ML996568">
    <property type="protein sequence ID" value="KAF2760398.1"/>
    <property type="molecule type" value="Genomic_DNA"/>
</dbReference>
<proteinExistence type="inferred from homology"/>
<evidence type="ECO:0000256" key="8">
    <source>
        <dbReference type="ARBA" id="ARBA00022729"/>
    </source>
</evidence>
<feature type="domain" description="CFEM" evidence="18">
    <location>
        <begin position="1"/>
        <end position="107"/>
    </location>
</feature>
<feature type="compositionally biased region" description="Basic and acidic residues" evidence="15">
    <location>
        <begin position="437"/>
        <end position="447"/>
    </location>
</feature>
<keyword evidence="20" id="KW-1185">Reference proteome</keyword>
<evidence type="ECO:0000256" key="4">
    <source>
        <dbReference type="ARBA" id="ARBA00010031"/>
    </source>
</evidence>
<feature type="transmembrane region" description="Helical" evidence="16">
    <location>
        <begin position="90"/>
        <end position="110"/>
    </location>
</feature>
<organism evidence="19 20">
    <name type="scientific">Pseudovirgaria hyperparasitica</name>
    <dbReference type="NCBI Taxonomy" id="470096"/>
    <lineage>
        <taxon>Eukaryota</taxon>
        <taxon>Fungi</taxon>
        <taxon>Dikarya</taxon>
        <taxon>Ascomycota</taxon>
        <taxon>Pezizomycotina</taxon>
        <taxon>Dothideomycetes</taxon>
        <taxon>Dothideomycetes incertae sedis</taxon>
        <taxon>Acrospermales</taxon>
        <taxon>Acrospermaceae</taxon>
        <taxon>Pseudovirgaria</taxon>
    </lineage>
</organism>
<keyword evidence="14" id="KW-0349">Heme</keyword>
<dbReference type="PANTHER" id="PTHR33048:SF143">
    <property type="entry name" value="EXTRACELLULAR MEMBRANE PROTEIN CFEM DOMAIN-CONTAINING PROTEIN-RELATED"/>
    <property type="match status" value="1"/>
</dbReference>
<evidence type="ECO:0000256" key="9">
    <source>
        <dbReference type="ARBA" id="ARBA00022989"/>
    </source>
</evidence>
<comment type="similarity">
    <text evidence="4">Belongs to the RBT5 family.</text>
</comment>
<feature type="transmembrane region" description="Helical" evidence="16">
    <location>
        <begin position="248"/>
        <end position="268"/>
    </location>
</feature>
<feature type="transmembrane region" description="Helical" evidence="16">
    <location>
        <begin position="280"/>
        <end position="301"/>
    </location>
</feature>
<evidence type="ECO:0000256" key="16">
    <source>
        <dbReference type="SAM" id="Phobius"/>
    </source>
</evidence>
<evidence type="ECO:0000256" key="14">
    <source>
        <dbReference type="PROSITE-ProRule" id="PRU01356"/>
    </source>
</evidence>
<evidence type="ECO:0000256" key="10">
    <source>
        <dbReference type="ARBA" id="ARBA00023136"/>
    </source>
</evidence>
<feature type="transmembrane region" description="Helical" evidence="16">
    <location>
        <begin position="321"/>
        <end position="344"/>
    </location>
</feature>
<feature type="binding site" description="axial binding residue" evidence="14">
    <location>
        <position position="43"/>
    </location>
    <ligand>
        <name>heme</name>
        <dbReference type="ChEBI" id="CHEBI:30413"/>
    </ligand>
    <ligandPart>
        <name>Fe</name>
        <dbReference type="ChEBI" id="CHEBI:18248"/>
    </ligandPart>
</feature>
<dbReference type="InterPro" id="IPR008427">
    <property type="entry name" value="Extracellular_membr_CFEM_dom"/>
</dbReference>
<evidence type="ECO:0000256" key="3">
    <source>
        <dbReference type="ARBA" id="ARBA00004613"/>
    </source>
</evidence>
<evidence type="ECO:0000256" key="12">
    <source>
        <dbReference type="ARBA" id="ARBA00023288"/>
    </source>
</evidence>
<comment type="caution">
    <text evidence="14">Lacks conserved residue(s) required for the propagation of feature annotation.</text>
</comment>
<name>A0A6A6WC33_9PEZI</name>
<feature type="compositionally biased region" description="Polar residues" evidence="15">
    <location>
        <begin position="452"/>
        <end position="464"/>
    </location>
</feature>
<dbReference type="GO" id="GO:0098552">
    <property type="term" value="C:side of membrane"/>
    <property type="evidence" value="ECO:0007669"/>
    <property type="project" value="UniProtKB-KW"/>
</dbReference>
<evidence type="ECO:0000256" key="11">
    <source>
        <dbReference type="ARBA" id="ARBA00023157"/>
    </source>
</evidence>
<feature type="disulfide bond" evidence="14">
    <location>
        <begin position="39"/>
        <end position="46"/>
    </location>
</feature>
<evidence type="ECO:0000256" key="15">
    <source>
        <dbReference type="SAM" id="MobiDB-lite"/>
    </source>
</evidence>
<evidence type="ECO:0000256" key="2">
    <source>
        <dbReference type="ARBA" id="ARBA00004589"/>
    </source>
</evidence>
<dbReference type="Proteomes" id="UP000799437">
    <property type="component" value="Unassembled WGS sequence"/>
</dbReference>
<dbReference type="InterPro" id="IPR049326">
    <property type="entry name" value="Rhodopsin_dom_fungi"/>
</dbReference>
<evidence type="ECO:0000256" key="17">
    <source>
        <dbReference type="SAM" id="SignalP"/>
    </source>
</evidence>
<dbReference type="PROSITE" id="PS52012">
    <property type="entry name" value="CFEM"/>
    <property type="match status" value="1"/>
</dbReference>
<sequence length="472" mass="51638">MRATNFIWTLALALAVQAQQLSPCATTCLQTSMSHNTTCGPTDIPCICSDTGLQSAIEVCVLSTCTIKEALVAKNSSMTLCGAPIRDLTAITPIVTGVSGGLAVIAVSVRTFSVGNMIHADTVCAIIAILSAFPMGVLEMIMSHDGFGRDIWTLTPDKITRIVKFTWLTEIFYFIAVAFTKMSFLFLYLRIFPAQHIRRVVHVLIGFCIAYGLSFTIACILNCLPVTYIWNKWHGETTGTCINFNGFAWAHAAINIASDLIILCLPIPELLKLSMNKKKKFYVIIMFSMGFFITIVSIIRLRSLIIFATTPNPTYDAVPTAYWSVLECYVGIICVCLPSIRVLLSRVLPSIFASTQPEYEYSDTPIKSSRKKPSQLTDFSITKTIDATVTSVPRGDGERFGGAGFVNERTYGNNYGGVYGEDGLQLVEFDGVKKAFEGKGEKGDKGEGTISLGDQASRRSSQGATEEEIRKL</sequence>
<dbReference type="GeneID" id="54489107"/>
<feature type="region of interest" description="Disordered" evidence="15">
    <location>
        <begin position="437"/>
        <end position="472"/>
    </location>
</feature>
<evidence type="ECO:0000313" key="20">
    <source>
        <dbReference type="Proteomes" id="UP000799437"/>
    </source>
</evidence>
<keyword evidence="14" id="KW-0479">Metal-binding</keyword>
<feature type="transmembrane region" description="Helical" evidence="16">
    <location>
        <begin position="201"/>
        <end position="228"/>
    </location>
</feature>
<keyword evidence="9 16" id="KW-1133">Transmembrane helix</keyword>
<evidence type="ECO:0000256" key="7">
    <source>
        <dbReference type="ARBA" id="ARBA00022692"/>
    </source>
</evidence>
<dbReference type="Pfam" id="PF20684">
    <property type="entry name" value="Fung_rhodopsin"/>
    <property type="match status" value="1"/>
</dbReference>
<keyword evidence="14" id="KW-0408">Iron</keyword>
<dbReference type="AlphaFoldDB" id="A0A6A6WC33"/>
<gene>
    <name evidence="19" type="ORF">EJ05DRAFT_508938</name>
</gene>